<organism evidence="5 6">
    <name type="scientific">Daldinia eschscholtzii</name>
    <dbReference type="NCBI Taxonomy" id="292717"/>
    <lineage>
        <taxon>Eukaryota</taxon>
        <taxon>Fungi</taxon>
        <taxon>Dikarya</taxon>
        <taxon>Ascomycota</taxon>
        <taxon>Pezizomycotina</taxon>
        <taxon>Sordariomycetes</taxon>
        <taxon>Xylariomycetidae</taxon>
        <taxon>Xylariales</taxon>
        <taxon>Hypoxylaceae</taxon>
        <taxon>Daldinia</taxon>
    </lineage>
</organism>
<dbReference type="Proteomes" id="UP001369815">
    <property type="component" value="Unassembled WGS sequence"/>
</dbReference>
<evidence type="ECO:0000259" key="4">
    <source>
        <dbReference type="PROSITE" id="PS51186"/>
    </source>
</evidence>
<dbReference type="PROSITE" id="PS51186">
    <property type="entry name" value="GNAT"/>
    <property type="match status" value="1"/>
</dbReference>
<evidence type="ECO:0000313" key="6">
    <source>
        <dbReference type="Proteomes" id="UP001369815"/>
    </source>
</evidence>
<dbReference type="GO" id="GO:0005737">
    <property type="term" value="C:cytoplasm"/>
    <property type="evidence" value="ECO:0007669"/>
    <property type="project" value="TreeGrafter"/>
</dbReference>
<dbReference type="InterPro" id="IPR000182">
    <property type="entry name" value="GNAT_dom"/>
</dbReference>
<name>A0AAX6MYD4_9PEZI</name>
<dbReference type="Gene3D" id="3.40.630.30">
    <property type="match status" value="1"/>
</dbReference>
<accession>A0AAX6MYD4</accession>
<feature type="region of interest" description="Disordered" evidence="3">
    <location>
        <begin position="54"/>
        <end position="93"/>
    </location>
</feature>
<feature type="domain" description="N-acetyltransferase" evidence="4">
    <location>
        <begin position="104"/>
        <end position="307"/>
    </location>
</feature>
<keyword evidence="6" id="KW-1185">Reference proteome</keyword>
<feature type="region of interest" description="Disordered" evidence="3">
    <location>
        <begin position="1"/>
        <end position="20"/>
    </location>
</feature>
<dbReference type="InterPro" id="IPR051635">
    <property type="entry name" value="SNAT-like"/>
</dbReference>
<dbReference type="Pfam" id="PF00583">
    <property type="entry name" value="Acetyltransf_1"/>
    <property type="match status" value="1"/>
</dbReference>
<feature type="compositionally biased region" description="Acidic residues" evidence="3">
    <location>
        <begin position="57"/>
        <end position="69"/>
    </location>
</feature>
<dbReference type="AlphaFoldDB" id="A0AAX6MYD4"/>
<dbReference type="PANTHER" id="PTHR10908">
    <property type="entry name" value="SEROTONIN N-ACETYLTRANSFERASE"/>
    <property type="match status" value="1"/>
</dbReference>
<dbReference type="InterPro" id="IPR016181">
    <property type="entry name" value="Acyl_CoA_acyltransferase"/>
</dbReference>
<dbReference type="PANTHER" id="PTHR10908:SF0">
    <property type="entry name" value="SEROTONIN N-ACETYLTRANSFERASE"/>
    <property type="match status" value="1"/>
</dbReference>
<proteinExistence type="predicted"/>
<comment type="caution">
    <text evidence="5">The sequence shown here is derived from an EMBL/GenBank/DDBJ whole genome shotgun (WGS) entry which is preliminary data.</text>
</comment>
<evidence type="ECO:0000313" key="5">
    <source>
        <dbReference type="EMBL" id="KAK6957417.1"/>
    </source>
</evidence>
<keyword evidence="1" id="KW-0808">Transferase</keyword>
<gene>
    <name evidence="5" type="ORF">Daesc_000202</name>
</gene>
<keyword evidence="2" id="KW-0012">Acyltransferase</keyword>
<sequence length="320" mass="35256">MSETPASPGGSSDNPADAVAVTDNSTAVSVSASASASASVSIKVPIPLLREDVTENAVDDSEDLPDDDFKEATQTKNYNQRHHHNRPPGTRSRAQELVPFPFLPNVRPLTISDLESCVALENAAFANPAHRGTREKFEYRLSTCPELCLGLFCTIPPDKLGNFEIDTFPPAHLVETGRKDGAKSVLMAHIVSTRSRNLFVTNKDMDYPRDFRTNKQTTIRLGHQEHGSTVCIHSFAVHPKLQGCGLGKILMKSYLQQLRNSECAQRCSLICQGDLITFYERFGFRNHGTSCHGFGGGGWHDMSLAMKELPSYSAKPRPRR</sequence>
<feature type="compositionally biased region" description="Polar residues" evidence="3">
    <location>
        <begin position="1"/>
        <end position="14"/>
    </location>
</feature>
<reference evidence="5 6" key="1">
    <citation type="journal article" date="2024" name="Front Chem Biol">
        <title>Unveiling the potential of Daldinia eschscholtzii MFLUCC 19-0629 through bioactivity and bioinformatics studies for enhanced sustainable agriculture production.</title>
        <authorList>
            <person name="Brooks S."/>
            <person name="Weaver J.A."/>
            <person name="Klomchit A."/>
            <person name="Alharthi S.A."/>
            <person name="Onlamun T."/>
            <person name="Nurani R."/>
            <person name="Vong T.K."/>
            <person name="Alberti F."/>
            <person name="Greco C."/>
        </authorList>
    </citation>
    <scope>NUCLEOTIDE SEQUENCE [LARGE SCALE GENOMIC DNA]</scope>
    <source>
        <strain evidence="5">MFLUCC 19-0629</strain>
    </source>
</reference>
<evidence type="ECO:0000256" key="3">
    <source>
        <dbReference type="SAM" id="MobiDB-lite"/>
    </source>
</evidence>
<dbReference type="EMBL" id="JBANMG010000001">
    <property type="protein sequence ID" value="KAK6957417.1"/>
    <property type="molecule type" value="Genomic_DNA"/>
</dbReference>
<protein>
    <recommendedName>
        <fullName evidence="4">N-acetyltransferase domain-containing protein</fullName>
    </recommendedName>
</protein>
<evidence type="ECO:0000256" key="1">
    <source>
        <dbReference type="ARBA" id="ARBA00022679"/>
    </source>
</evidence>
<dbReference type="GO" id="GO:0004059">
    <property type="term" value="F:aralkylamine N-acetyltransferase activity"/>
    <property type="evidence" value="ECO:0007669"/>
    <property type="project" value="TreeGrafter"/>
</dbReference>
<dbReference type="SUPFAM" id="SSF55729">
    <property type="entry name" value="Acyl-CoA N-acyltransferases (Nat)"/>
    <property type="match status" value="1"/>
</dbReference>
<evidence type="ECO:0000256" key="2">
    <source>
        <dbReference type="ARBA" id="ARBA00023315"/>
    </source>
</evidence>
<dbReference type="CDD" id="cd04301">
    <property type="entry name" value="NAT_SF"/>
    <property type="match status" value="1"/>
</dbReference>